<comment type="caution">
    <text evidence="2">The sequence shown here is derived from an EMBL/GenBank/DDBJ whole genome shotgun (WGS) entry which is preliminary data.</text>
</comment>
<name>A0ABQ3S411_9ACTN</name>
<organism evidence="2 3">
    <name type="scientific">Streptomyces asoensis</name>
    <dbReference type="NCBI Taxonomy" id="249586"/>
    <lineage>
        <taxon>Bacteria</taxon>
        <taxon>Bacillati</taxon>
        <taxon>Actinomycetota</taxon>
        <taxon>Actinomycetes</taxon>
        <taxon>Kitasatosporales</taxon>
        <taxon>Streptomycetaceae</taxon>
        <taxon>Streptomyces</taxon>
    </lineage>
</organism>
<protein>
    <submittedName>
        <fullName evidence="2">Uncharacterized protein</fullName>
    </submittedName>
</protein>
<evidence type="ECO:0000313" key="2">
    <source>
        <dbReference type="EMBL" id="GHI62861.1"/>
    </source>
</evidence>
<feature type="region of interest" description="Disordered" evidence="1">
    <location>
        <begin position="1"/>
        <end position="63"/>
    </location>
</feature>
<keyword evidence="3" id="KW-1185">Reference proteome</keyword>
<gene>
    <name evidence="2" type="ORF">Saso_45110</name>
</gene>
<accession>A0ABQ3S411</accession>
<proteinExistence type="predicted"/>
<evidence type="ECO:0000256" key="1">
    <source>
        <dbReference type="SAM" id="MobiDB-lite"/>
    </source>
</evidence>
<evidence type="ECO:0000313" key="3">
    <source>
        <dbReference type="Proteomes" id="UP000649259"/>
    </source>
</evidence>
<reference evidence="3" key="1">
    <citation type="submission" date="2023-07" db="EMBL/GenBank/DDBJ databases">
        <title>Whole genome shotgun sequence of Streptomyces cacaoi subsp. asoensis NBRC 13813.</title>
        <authorList>
            <person name="Komaki H."/>
            <person name="Tamura T."/>
        </authorList>
    </citation>
    <scope>NUCLEOTIDE SEQUENCE [LARGE SCALE GENOMIC DNA]</scope>
    <source>
        <strain evidence="3">NBRC 13813</strain>
    </source>
</reference>
<dbReference type="Proteomes" id="UP000649259">
    <property type="component" value="Unassembled WGS sequence"/>
</dbReference>
<dbReference type="EMBL" id="BNEB01000003">
    <property type="protein sequence ID" value="GHI62861.1"/>
    <property type="molecule type" value="Genomic_DNA"/>
</dbReference>
<sequence length="63" mass="6484">MSWEGGTPHNWGADPDAIARDPPDQPGSALNATARPRPAPSAPVHAGTGRRHAKGAGHLTRVS</sequence>